<gene>
    <name evidence="7" type="ORF">NEJAP_2345</name>
</gene>
<dbReference type="PANTHER" id="PTHR43133">
    <property type="entry name" value="RNA POLYMERASE ECF-TYPE SIGMA FACTO"/>
    <property type="match status" value="1"/>
</dbReference>
<dbReference type="CDD" id="cd06171">
    <property type="entry name" value="Sigma70_r4"/>
    <property type="match status" value="1"/>
</dbReference>
<evidence type="ECO:0000256" key="2">
    <source>
        <dbReference type="ARBA" id="ARBA00023015"/>
    </source>
</evidence>
<dbReference type="Gene3D" id="1.10.10.10">
    <property type="entry name" value="Winged helix-like DNA-binding domain superfamily/Winged helix DNA-binding domain"/>
    <property type="match status" value="1"/>
</dbReference>
<sequence>MESKPPGEDVNNVVSMRQAEAPKRWSDRLSDLAKTKDKALYIQLFKHFAPKVKAYIIRLGLVETTAEELMQETMLAVWRKAHLFNPSKAAASTWIFTLARNQSIDWMRKQKYPEYGLESWHEEPDDESDVCEQVVTSDRMAKVISQLPEDQAQVIYMSFYEGRSHSDISARLGVPLGSVKSRIRLASGKIKMMWSDDV</sequence>
<evidence type="ECO:0000256" key="4">
    <source>
        <dbReference type="ARBA" id="ARBA00023163"/>
    </source>
</evidence>
<comment type="similarity">
    <text evidence="1">Belongs to the sigma-70 factor family. ECF subfamily.</text>
</comment>
<dbReference type="SUPFAM" id="SSF88659">
    <property type="entry name" value="Sigma3 and sigma4 domains of RNA polymerase sigma factors"/>
    <property type="match status" value="1"/>
</dbReference>
<dbReference type="InterPro" id="IPR007627">
    <property type="entry name" value="RNA_pol_sigma70_r2"/>
</dbReference>
<keyword evidence="8" id="KW-1185">Reference proteome</keyword>
<keyword evidence="3" id="KW-0731">Sigma factor</keyword>
<keyword evidence="4" id="KW-0804">Transcription</keyword>
<dbReference type="GO" id="GO:0016987">
    <property type="term" value="F:sigma factor activity"/>
    <property type="evidence" value="ECO:0007669"/>
    <property type="project" value="UniProtKB-KW"/>
</dbReference>
<dbReference type="InterPro" id="IPR013249">
    <property type="entry name" value="RNA_pol_sigma70_r4_t2"/>
</dbReference>
<dbReference type="AlphaFoldDB" id="A0A7R6PJJ5"/>
<evidence type="ECO:0000313" key="8">
    <source>
        <dbReference type="Proteomes" id="UP000595332"/>
    </source>
</evidence>
<accession>A0A7R6PJJ5</accession>
<dbReference type="InterPro" id="IPR014284">
    <property type="entry name" value="RNA_pol_sigma-70_dom"/>
</dbReference>
<dbReference type="RefSeq" id="WP_201347489.1">
    <property type="nucleotide sequence ID" value="NZ_AP014546.1"/>
</dbReference>
<dbReference type="KEGG" id="njp:NEJAP_2345"/>
<dbReference type="Proteomes" id="UP000595332">
    <property type="component" value="Chromosome"/>
</dbReference>
<dbReference type="GO" id="GO:0006352">
    <property type="term" value="P:DNA-templated transcription initiation"/>
    <property type="evidence" value="ECO:0007669"/>
    <property type="project" value="InterPro"/>
</dbReference>
<dbReference type="Pfam" id="PF04542">
    <property type="entry name" value="Sigma70_r2"/>
    <property type="match status" value="1"/>
</dbReference>
<dbReference type="InterPro" id="IPR013324">
    <property type="entry name" value="RNA_pol_sigma_r3/r4-like"/>
</dbReference>
<evidence type="ECO:0000259" key="6">
    <source>
        <dbReference type="Pfam" id="PF08281"/>
    </source>
</evidence>
<feature type="domain" description="RNA polymerase sigma-70 region 2" evidence="5">
    <location>
        <begin position="44"/>
        <end position="111"/>
    </location>
</feature>
<evidence type="ECO:0000256" key="3">
    <source>
        <dbReference type="ARBA" id="ARBA00023082"/>
    </source>
</evidence>
<reference evidence="7 8" key="1">
    <citation type="journal article" date="2008" name="Int. J. Syst. Evol. Microbiol.">
        <title>Neptunomonas japonica sp. nov., an Osedax japonicus symbiont-like bacterium isolated from sediment adjacent to sperm whale carcasses off Kagoshima, Japan.</title>
        <authorList>
            <person name="Miyazaki M."/>
            <person name="Nogi Y."/>
            <person name="Fujiwara Y."/>
            <person name="Kawato M."/>
            <person name="Kubokawa K."/>
            <person name="Horikoshi K."/>
        </authorList>
    </citation>
    <scope>NUCLEOTIDE SEQUENCE [LARGE SCALE GENOMIC DNA]</scope>
    <source>
        <strain evidence="7 8">JAMM 1380</strain>
    </source>
</reference>
<dbReference type="InterPro" id="IPR036388">
    <property type="entry name" value="WH-like_DNA-bd_sf"/>
</dbReference>
<dbReference type="InterPro" id="IPR039425">
    <property type="entry name" value="RNA_pol_sigma-70-like"/>
</dbReference>
<dbReference type="Pfam" id="PF08281">
    <property type="entry name" value="Sigma70_r4_2"/>
    <property type="match status" value="1"/>
</dbReference>
<dbReference type="PANTHER" id="PTHR43133:SF62">
    <property type="entry name" value="RNA POLYMERASE SIGMA FACTOR SIGZ"/>
    <property type="match status" value="1"/>
</dbReference>
<keyword evidence="2" id="KW-0805">Transcription regulation</keyword>
<feature type="domain" description="RNA polymerase sigma factor 70 region 4 type 2" evidence="6">
    <location>
        <begin position="139"/>
        <end position="186"/>
    </location>
</feature>
<evidence type="ECO:0000313" key="7">
    <source>
        <dbReference type="EMBL" id="BBB30291.1"/>
    </source>
</evidence>
<proteinExistence type="inferred from homology"/>
<protein>
    <submittedName>
        <fullName evidence="7">RNA polymerase sigma-70 factor, ECF subfamily</fullName>
    </submittedName>
</protein>
<dbReference type="Gene3D" id="1.10.1740.10">
    <property type="match status" value="1"/>
</dbReference>
<dbReference type="NCBIfam" id="TIGR02937">
    <property type="entry name" value="sigma70-ECF"/>
    <property type="match status" value="1"/>
</dbReference>
<dbReference type="InterPro" id="IPR013325">
    <property type="entry name" value="RNA_pol_sigma_r2"/>
</dbReference>
<dbReference type="EMBL" id="AP014546">
    <property type="protein sequence ID" value="BBB30291.1"/>
    <property type="molecule type" value="Genomic_DNA"/>
</dbReference>
<organism evidence="7 8">
    <name type="scientific">Neptunomonas japonica JAMM 1380</name>
    <dbReference type="NCBI Taxonomy" id="1441457"/>
    <lineage>
        <taxon>Bacteria</taxon>
        <taxon>Pseudomonadati</taxon>
        <taxon>Pseudomonadota</taxon>
        <taxon>Gammaproteobacteria</taxon>
        <taxon>Oceanospirillales</taxon>
        <taxon>Oceanospirillaceae</taxon>
        <taxon>Neptunomonas</taxon>
    </lineage>
</organism>
<dbReference type="SUPFAM" id="SSF88946">
    <property type="entry name" value="Sigma2 domain of RNA polymerase sigma factors"/>
    <property type="match status" value="1"/>
</dbReference>
<evidence type="ECO:0000259" key="5">
    <source>
        <dbReference type="Pfam" id="PF04542"/>
    </source>
</evidence>
<name>A0A7R6PJJ5_9GAMM</name>
<evidence type="ECO:0000256" key="1">
    <source>
        <dbReference type="ARBA" id="ARBA00010641"/>
    </source>
</evidence>
<dbReference type="GO" id="GO:0003677">
    <property type="term" value="F:DNA binding"/>
    <property type="evidence" value="ECO:0007669"/>
    <property type="project" value="InterPro"/>
</dbReference>